<proteinExistence type="predicted"/>
<reference evidence="1 2" key="1">
    <citation type="submission" date="2018-08" db="EMBL/GenBank/DDBJ databases">
        <title>Recombination of ecologically and evolutionarily significant loci maintains genetic cohesion in the Pseudomonas syringae species complex.</title>
        <authorList>
            <person name="Dillon M."/>
            <person name="Thakur S."/>
            <person name="Almeida R.N.D."/>
            <person name="Weir B.S."/>
            <person name="Guttman D.S."/>
        </authorList>
    </citation>
    <scope>NUCLEOTIDE SEQUENCE [LARGE SCALE GENOMIC DNA]</scope>
    <source>
        <strain evidence="1 2">ICMP 14479</strain>
    </source>
</reference>
<gene>
    <name evidence="1" type="ORF">ALP29_200943</name>
</gene>
<evidence type="ECO:0000313" key="1">
    <source>
        <dbReference type="EMBL" id="RMU58597.1"/>
    </source>
</evidence>
<dbReference type="EMBL" id="RBUA01000559">
    <property type="protein sequence ID" value="RMU58597.1"/>
    <property type="molecule type" value="Genomic_DNA"/>
</dbReference>
<sequence length="61" mass="7407">MNGYQRFKVYHWLVTKFWIPQWGGNAPGYEQCELHLLRLREIKSCPTKPLNLRRYAPYLPK</sequence>
<organism evidence="1 2">
    <name type="scientific">Pseudomonas syringae pv. avii</name>
    <dbReference type="NCBI Taxonomy" id="663959"/>
    <lineage>
        <taxon>Bacteria</taxon>
        <taxon>Pseudomonadati</taxon>
        <taxon>Pseudomonadota</taxon>
        <taxon>Gammaproteobacteria</taxon>
        <taxon>Pseudomonadales</taxon>
        <taxon>Pseudomonadaceae</taxon>
        <taxon>Pseudomonas</taxon>
        <taxon>Pseudomonas syringae</taxon>
    </lineage>
</organism>
<dbReference type="AlphaFoldDB" id="A0A3M5VMD4"/>
<name>A0A3M5VMD4_PSESX</name>
<accession>A0A3M5VMD4</accession>
<protein>
    <submittedName>
        <fullName evidence="1">Uncharacterized protein</fullName>
    </submittedName>
</protein>
<comment type="caution">
    <text evidence="1">The sequence shown here is derived from an EMBL/GenBank/DDBJ whole genome shotgun (WGS) entry which is preliminary data.</text>
</comment>
<dbReference type="Proteomes" id="UP000280395">
    <property type="component" value="Unassembled WGS sequence"/>
</dbReference>
<evidence type="ECO:0000313" key="2">
    <source>
        <dbReference type="Proteomes" id="UP000280395"/>
    </source>
</evidence>